<dbReference type="EMBL" id="CM045881">
    <property type="protein sequence ID" value="KAI7936801.1"/>
    <property type="molecule type" value="Genomic_DNA"/>
</dbReference>
<reference evidence="2" key="2">
    <citation type="journal article" date="2018" name="Mol. Plant Microbe Interact.">
        <title>Genome sequence resources for the wheat stripe rust pathogen (Puccinia striiformis f. sp. tritici) and the barley stripe rust pathogen (Puccinia striiformis f. sp. hordei).</title>
        <authorList>
            <person name="Xia C."/>
            <person name="Wang M."/>
            <person name="Yin C."/>
            <person name="Cornejo O.E."/>
            <person name="Hulbert S.H."/>
            <person name="Chen X."/>
        </authorList>
    </citation>
    <scope>NUCLEOTIDE SEQUENCE [LARGE SCALE GENOMIC DNA]</scope>
    <source>
        <strain evidence="2">93-210</strain>
    </source>
</reference>
<name>A0ACC0DRE8_9BASI</name>
<reference evidence="2" key="1">
    <citation type="journal article" date="2018" name="BMC Genomics">
        <title>Genomic insights into host adaptation between the wheat stripe rust pathogen (Puccinia striiformis f. sp. tritici) and the barley stripe rust pathogen (Puccinia striiformis f. sp. hordei).</title>
        <authorList>
            <person name="Xia C."/>
            <person name="Wang M."/>
            <person name="Yin C."/>
            <person name="Cornejo O.E."/>
            <person name="Hulbert S.H."/>
            <person name="Chen X."/>
        </authorList>
    </citation>
    <scope>NUCLEOTIDE SEQUENCE [LARGE SCALE GENOMIC DNA]</scope>
    <source>
        <strain evidence="2">93-210</strain>
    </source>
</reference>
<keyword evidence="2" id="KW-1185">Reference proteome</keyword>
<evidence type="ECO:0000313" key="1">
    <source>
        <dbReference type="EMBL" id="KAI7936801.1"/>
    </source>
</evidence>
<reference evidence="1 2" key="3">
    <citation type="journal article" date="2022" name="Microbiol. Spectr.">
        <title>Folding features and dynamics of 3D genome architecture in plant fungal pathogens.</title>
        <authorList>
            <person name="Xia C."/>
        </authorList>
    </citation>
    <scope>NUCLEOTIDE SEQUENCE [LARGE SCALE GENOMIC DNA]</scope>
    <source>
        <strain evidence="1 2">93-210</strain>
    </source>
</reference>
<organism evidence="1 2">
    <name type="scientific">Puccinia striiformis f. sp. tritici</name>
    <dbReference type="NCBI Taxonomy" id="168172"/>
    <lineage>
        <taxon>Eukaryota</taxon>
        <taxon>Fungi</taxon>
        <taxon>Dikarya</taxon>
        <taxon>Basidiomycota</taxon>
        <taxon>Pucciniomycotina</taxon>
        <taxon>Pucciniomycetes</taxon>
        <taxon>Pucciniales</taxon>
        <taxon>Pucciniaceae</taxon>
        <taxon>Puccinia</taxon>
    </lineage>
</organism>
<dbReference type="Proteomes" id="UP001060170">
    <property type="component" value="Chromosome 17"/>
</dbReference>
<sequence length="409" mass="47591">MVEAQNKHFYRFEPVQLKDFNIVIPIFFHTLKDKCVAKCYKPIIRSNTNHSQVEIHISFDDASLQTLWVDEFSQTYEEILLNNGIKLSNCCQNKIFEKKFTWIKCISVPFFFVGQKAHESFPPNFTKQCPNQLRTTEETSKNSEELWTYTKETLNPDKLDKKVAELAVRDQINLKFSRQTGEELPFHMIQDVPQELLDMEENELQRMFNAFLWLKGYIMLDYNQSSSLQNINYPFVKKLRVPDIDWIATLRDLQNSYPVNLIWKVQKPSHQSQFFINTTMFQKMGKNNFYKMGEIQRTPHSTFVNSLSVKAGLNAQHNCQHGECKLTATKIAIVERQESTRKTLELTHTNNEQYIVNLASLSSTSSHQTFSDIPADPPSPLQWSDALHDGLKKWGSTVAKKLHVQNRGL</sequence>
<comment type="caution">
    <text evidence="1">The sequence shown here is derived from an EMBL/GenBank/DDBJ whole genome shotgun (WGS) entry which is preliminary data.</text>
</comment>
<proteinExistence type="predicted"/>
<protein>
    <submittedName>
        <fullName evidence="1">Uncharacterized protein</fullName>
    </submittedName>
</protein>
<gene>
    <name evidence="1" type="ORF">MJO28_015700</name>
</gene>
<accession>A0ACC0DRE8</accession>
<evidence type="ECO:0000313" key="2">
    <source>
        <dbReference type="Proteomes" id="UP001060170"/>
    </source>
</evidence>